<accession>A0A7Z0JCE2</accession>
<dbReference type="Pfam" id="PF03741">
    <property type="entry name" value="TerC"/>
    <property type="match status" value="1"/>
</dbReference>
<feature type="transmembrane region" description="Helical" evidence="6">
    <location>
        <begin position="261"/>
        <end position="284"/>
    </location>
</feature>
<dbReference type="GO" id="GO:0016020">
    <property type="term" value="C:membrane"/>
    <property type="evidence" value="ECO:0007669"/>
    <property type="project" value="UniProtKB-SubCell"/>
</dbReference>
<feature type="transmembrane region" description="Helical" evidence="6">
    <location>
        <begin position="233"/>
        <end position="254"/>
    </location>
</feature>
<dbReference type="NCBIfam" id="TIGR03718">
    <property type="entry name" value="R_switched_Alx"/>
    <property type="match status" value="1"/>
</dbReference>
<evidence type="ECO:0000256" key="5">
    <source>
        <dbReference type="ARBA" id="ARBA00023136"/>
    </source>
</evidence>
<evidence type="ECO:0000256" key="1">
    <source>
        <dbReference type="ARBA" id="ARBA00004141"/>
    </source>
</evidence>
<evidence type="ECO:0000256" key="3">
    <source>
        <dbReference type="ARBA" id="ARBA00022692"/>
    </source>
</evidence>
<dbReference type="AlphaFoldDB" id="A0A7Z0JCE2"/>
<keyword evidence="4 6" id="KW-1133">Transmembrane helix</keyword>
<gene>
    <name evidence="7" type="ORF">HNR10_005219</name>
</gene>
<feature type="transmembrane region" description="Helical" evidence="6">
    <location>
        <begin position="109"/>
        <end position="132"/>
    </location>
</feature>
<name>A0A7Z0JCE2_9ACTN</name>
<feature type="transmembrane region" description="Helical" evidence="6">
    <location>
        <begin position="85"/>
        <end position="102"/>
    </location>
</feature>
<evidence type="ECO:0000313" key="8">
    <source>
        <dbReference type="Proteomes" id="UP000572051"/>
    </source>
</evidence>
<evidence type="ECO:0000256" key="6">
    <source>
        <dbReference type="SAM" id="Phobius"/>
    </source>
</evidence>
<keyword evidence="8" id="KW-1185">Reference proteome</keyword>
<feature type="transmembrane region" description="Helical" evidence="6">
    <location>
        <begin position="6"/>
        <end position="25"/>
    </location>
</feature>
<organism evidence="7 8">
    <name type="scientific">Nocardiopsis aegyptia</name>
    <dbReference type="NCBI Taxonomy" id="220378"/>
    <lineage>
        <taxon>Bacteria</taxon>
        <taxon>Bacillati</taxon>
        <taxon>Actinomycetota</taxon>
        <taxon>Actinomycetes</taxon>
        <taxon>Streptosporangiales</taxon>
        <taxon>Nocardiopsidaceae</taxon>
        <taxon>Nocardiopsis</taxon>
    </lineage>
</organism>
<dbReference type="PANTHER" id="PTHR30238:SF0">
    <property type="entry name" value="THYLAKOID MEMBRANE PROTEIN TERC, CHLOROPLASTIC"/>
    <property type="match status" value="1"/>
</dbReference>
<proteinExistence type="inferred from homology"/>
<keyword evidence="3 6" id="KW-0812">Transmembrane</keyword>
<dbReference type="RefSeq" id="WP_179827971.1">
    <property type="nucleotide sequence ID" value="NZ_JACCFS010000001.1"/>
</dbReference>
<feature type="transmembrane region" description="Helical" evidence="6">
    <location>
        <begin position="296"/>
        <end position="316"/>
    </location>
</feature>
<feature type="transmembrane region" description="Helical" evidence="6">
    <location>
        <begin position="45"/>
        <end position="65"/>
    </location>
</feature>
<reference evidence="7 8" key="1">
    <citation type="submission" date="2020-07" db="EMBL/GenBank/DDBJ databases">
        <title>Sequencing the genomes of 1000 actinobacteria strains.</title>
        <authorList>
            <person name="Klenk H.-P."/>
        </authorList>
    </citation>
    <scope>NUCLEOTIDE SEQUENCE [LARGE SCALE GENOMIC DNA]</scope>
    <source>
        <strain evidence="7 8">DSM 44442</strain>
    </source>
</reference>
<dbReference type="Proteomes" id="UP000572051">
    <property type="component" value="Unassembled WGS sequence"/>
</dbReference>
<dbReference type="InterPro" id="IPR022369">
    <property type="entry name" value="Integral_membrane_TerC_rswitch"/>
</dbReference>
<feature type="transmembrane region" description="Helical" evidence="6">
    <location>
        <begin position="138"/>
        <end position="154"/>
    </location>
</feature>
<evidence type="ECO:0000313" key="7">
    <source>
        <dbReference type="EMBL" id="NYJ37338.1"/>
    </source>
</evidence>
<comment type="similarity">
    <text evidence="2">Belongs to the TerC family.</text>
</comment>
<keyword evidence="5 6" id="KW-0472">Membrane</keyword>
<dbReference type="PANTHER" id="PTHR30238">
    <property type="entry name" value="MEMBRANE BOUND PREDICTED REDOX MODULATOR"/>
    <property type="match status" value="1"/>
</dbReference>
<dbReference type="EMBL" id="JACCFS010000001">
    <property type="protein sequence ID" value="NYJ37338.1"/>
    <property type="molecule type" value="Genomic_DNA"/>
</dbReference>
<feature type="transmembrane region" description="Helical" evidence="6">
    <location>
        <begin position="204"/>
        <end position="227"/>
    </location>
</feature>
<sequence>MNVPLWVWAATIGAMVLILVIDLAIVDHPWSKKSGPKEFGIRQAAWWAAFYVGIAILFGFGVMYFGGSTAGAEYFAGFITEKSLSIDNLFVFYLLMGSFAVPKKYQHEVLLVGIVIALVMRGIFIVLGAQVINAWSEVFYLFGAFLIYTGYKIVRDHVKGDEHQTDYTQNPAVKMVGRFFPVTKDYHGAHMFVRLDNRLHVTPMLMVIVAIGVIDLVFAVDSIPAIFGLTQDAYIVFTANAFALLGLRQLYFLLAGLMDRLAYISWGLSAIMLFIGVKMILHALHENGVHVIDIGIGASLTVIIGVMTITIVGSLVKSRVDDRRRDEVEAGRERDTTGDRS</sequence>
<comment type="subcellular location">
    <subcellularLocation>
        <location evidence="1">Membrane</location>
        <topology evidence="1">Multi-pass membrane protein</topology>
    </subcellularLocation>
</comment>
<evidence type="ECO:0000256" key="2">
    <source>
        <dbReference type="ARBA" id="ARBA00007511"/>
    </source>
</evidence>
<evidence type="ECO:0000256" key="4">
    <source>
        <dbReference type="ARBA" id="ARBA00022989"/>
    </source>
</evidence>
<protein>
    <submittedName>
        <fullName evidence="7">Tellurite resistance protein TerC</fullName>
    </submittedName>
</protein>
<comment type="caution">
    <text evidence="7">The sequence shown here is derived from an EMBL/GenBank/DDBJ whole genome shotgun (WGS) entry which is preliminary data.</text>
</comment>
<dbReference type="InterPro" id="IPR005496">
    <property type="entry name" value="Integral_membrane_TerC"/>
</dbReference>